<dbReference type="AlphaFoldDB" id="A0A1X7K331"/>
<keyword evidence="1" id="KW-0472">Membrane</keyword>
<keyword evidence="1" id="KW-1133">Transmembrane helix</keyword>
<keyword evidence="1" id="KW-0812">Transmembrane</keyword>
<accession>A0A1X7K331</accession>
<dbReference type="STRING" id="1852522.SAMN06295960_1984"/>
<organism evidence="2 3">
    <name type="scientific">Paenibacillus aquistagni</name>
    <dbReference type="NCBI Taxonomy" id="1852522"/>
    <lineage>
        <taxon>Bacteria</taxon>
        <taxon>Bacillati</taxon>
        <taxon>Bacillota</taxon>
        <taxon>Bacilli</taxon>
        <taxon>Bacillales</taxon>
        <taxon>Paenibacillaceae</taxon>
        <taxon>Paenibacillus</taxon>
    </lineage>
</organism>
<evidence type="ECO:0000313" key="3">
    <source>
        <dbReference type="Proteomes" id="UP000193834"/>
    </source>
</evidence>
<evidence type="ECO:0000313" key="2">
    <source>
        <dbReference type="EMBL" id="SMG35001.1"/>
    </source>
</evidence>
<dbReference type="Proteomes" id="UP000193834">
    <property type="component" value="Unassembled WGS sequence"/>
</dbReference>
<evidence type="ECO:0000256" key="1">
    <source>
        <dbReference type="SAM" id="Phobius"/>
    </source>
</evidence>
<dbReference type="EMBL" id="FXAZ01000002">
    <property type="protein sequence ID" value="SMG35001.1"/>
    <property type="molecule type" value="Genomic_DNA"/>
</dbReference>
<feature type="transmembrane region" description="Helical" evidence="1">
    <location>
        <begin position="65"/>
        <end position="89"/>
    </location>
</feature>
<protein>
    <submittedName>
        <fullName evidence="2">Uncharacterized protein</fullName>
    </submittedName>
</protein>
<keyword evidence="3" id="KW-1185">Reference proteome</keyword>
<sequence>MKNNSALPSFMITLNVIMFLVLFNATYSFVNQIASDLTLIQYKSSIIHKVEMNAFYFEIYTDSEVFSQFCHPMLLILIGIMQNIIYFIVKRIMDDKKRVLND</sequence>
<reference evidence="2 3" key="1">
    <citation type="submission" date="2017-04" db="EMBL/GenBank/DDBJ databases">
        <authorList>
            <person name="Afonso C.L."/>
            <person name="Miller P.J."/>
            <person name="Scott M.A."/>
            <person name="Spackman E."/>
            <person name="Goraichik I."/>
            <person name="Dimitrov K.M."/>
            <person name="Suarez D.L."/>
            <person name="Swayne D.E."/>
        </authorList>
    </citation>
    <scope>NUCLEOTIDE SEQUENCE [LARGE SCALE GENOMIC DNA]</scope>
    <source>
        <strain evidence="2 3">11</strain>
    </source>
</reference>
<gene>
    <name evidence="2" type="ORF">SAMN06295960_1984</name>
</gene>
<name>A0A1X7K331_9BACL</name>
<feature type="transmembrane region" description="Helical" evidence="1">
    <location>
        <begin position="12"/>
        <end position="30"/>
    </location>
</feature>
<proteinExistence type="predicted"/>